<dbReference type="GO" id="GO:0050416">
    <property type="term" value="F:formimidoylglutamate deiminase activity"/>
    <property type="evidence" value="ECO:0007669"/>
    <property type="project" value="UniProtKB-EC"/>
</dbReference>
<gene>
    <name evidence="7" type="ORF">DJ019_19645</name>
</gene>
<dbReference type="NCBIfam" id="TIGR02022">
    <property type="entry name" value="hutF"/>
    <property type="match status" value="1"/>
</dbReference>
<protein>
    <submittedName>
        <fullName evidence="7">Formimidoylglutamate deiminase</fullName>
        <ecNumber evidence="7">3.5.3.13</ecNumber>
    </submittedName>
</protein>
<keyword evidence="8" id="KW-1185">Reference proteome</keyword>
<dbReference type="Gene3D" id="2.30.40.10">
    <property type="entry name" value="Urease, subunit C, domain 1"/>
    <property type="match status" value="1"/>
</dbReference>
<evidence type="ECO:0000259" key="6">
    <source>
        <dbReference type="Pfam" id="PF22429"/>
    </source>
</evidence>
<organism evidence="7 8">
    <name type="scientific">Phenylobacterium kunshanense</name>
    <dbReference type="NCBI Taxonomy" id="1445034"/>
    <lineage>
        <taxon>Bacteria</taxon>
        <taxon>Pseudomonadati</taxon>
        <taxon>Pseudomonadota</taxon>
        <taxon>Alphaproteobacteria</taxon>
        <taxon>Caulobacterales</taxon>
        <taxon>Caulobacteraceae</taxon>
        <taxon>Phenylobacterium</taxon>
    </lineage>
</organism>
<dbReference type="NCBIfam" id="NF006681">
    <property type="entry name" value="PRK09229.1-2"/>
    <property type="match status" value="1"/>
</dbReference>
<dbReference type="InterPro" id="IPR006680">
    <property type="entry name" value="Amidohydro-rel"/>
</dbReference>
<evidence type="ECO:0000256" key="4">
    <source>
        <dbReference type="ARBA" id="ARBA00022833"/>
    </source>
</evidence>
<dbReference type="GO" id="GO:0046872">
    <property type="term" value="F:metal ion binding"/>
    <property type="evidence" value="ECO:0007669"/>
    <property type="project" value="UniProtKB-KW"/>
</dbReference>
<keyword evidence="2" id="KW-0479">Metal-binding</keyword>
<evidence type="ECO:0000256" key="3">
    <source>
        <dbReference type="ARBA" id="ARBA00022801"/>
    </source>
</evidence>
<dbReference type="Pfam" id="PF01979">
    <property type="entry name" value="Amidohydro_1"/>
    <property type="match status" value="1"/>
</dbReference>
<dbReference type="NCBIfam" id="NF006683">
    <property type="entry name" value="PRK09229.1-4"/>
    <property type="match status" value="1"/>
</dbReference>
<dbReference type="AlphaFoldDB" id="A0A328B6T8"/>
<dbReference type="PANTHER" id="PTHR11271">
    <property type="entry name" value="GUANINE DEAMINASE"/>
    <property type="match status" value="1"/>
</dbReference>
<keyword evidence="3 7" id="KW-0378">Hydrolase</keyword>
<evidence type="ECO:0000256" key="1">
    <source>
        <dbReference type="ARBA" id="ARBA00001947"/>
    </source>
</evidence>
<dbReference type="Pfam" id="PF22429">
    <property type="entry name" value="HutF_N"/>
    <property type="match status" value="1"/>
</dbReference>
<keyword evidence="4" id="KW-0862">Zinc</keyword>
<feature type="domain" description="Formimidoylglutamate deiminase N-terminal" evidence="6">
    <location>
        <begin position="8"/>
        <end position="48"/>
    </location>
</feature>
<dbReference type="GO" id="GO:0019239">
    <property type="term" value="F:deaminase activity"/>
    <property type="evidence" value="ECO:0007669"/>
    <property type="project" value="TreeGrafter"/>
</dbReference>
<dbReference type="InterPro" id="IPR010252">
    <property type="entry name" value="HutF"/>
</dbReference>
<proteinExistence type="predicted"/>
<dbReference type="GO" id="GO:0005829">
    <property type="term" value="C:cytosol"/>
    <property type="evidence" value="ECO:0007669"/>
    <property type="project" value="TreeGrafter"/>
</dbReference>
<evidence type="ECO:0000313" key="7">
    <source>
        <dbReference type="EMBL" id="RAK62345.1"/>
    </source>
</evidence>
<sequence>MTAGPTTVWFQEALLEDGWVPDVRLTLADGLIARIETNVRREAGEASHGVAVPGLCNLHSHAFQRGMAGLAEVAGPVSDNFWTWREAMYRFVDRLTPEDNAAIAAFAFAEMLEAGFTRVGEFHYLHNDLDGTPFRDPAEMIHGIVAAAAASGIALTLLPVFYAHSQFGGAAPAPGQRRFVMGLEAFEQLVEAGRRAVARLPDPLVGVAPHSLRAVSPEELRVVARLGDGPIHIHAAEQTKEVDDCVAWSGARPVEWLLANADVDRRWCLIHATHMTGSETAGLAASGAVAGLCPVTEANLGDGVFPTADYLAAGGAFGIGTDSNVLIDAAGELRALEYAQRLSRRARNVLAGEPGVSTGGRLFRGALAGGAQALGGASGLEVGAPADLVALDAGHPTLAMKRGDAVLDSWIFACRHSPVMAVWRRGRQVVAEGRHVERPALERRYREVLGRLLA</sequence>
<comment type="cofactor">
    <cofactor evidence="1">
        <name>Zn(2+)</name>
        <dbReference type="ChEBI" id="CHEBI:29105"/>
    </cofactor>
</comment>
<dbReference type="OrthoDB" id="9796020at2"/>
<dbReference type="RefSeq" id="WP_111278338.1">
    <property type="nucleotide sequence ID" value="NZ_QFYS01000012.1"/>
</dbReference>
<evidence type="ECO:0000259" key="5">
    <source>
        <dbReference type="Pfam" id="PF01979"/>
    </source>
</evidence>
<dbReference type="EMBL" id="QFYS01000012">
    <property type="protein sequence ID" value="RAK62345.1"/>
    <property type="molecule type" value="Genomic_DNA"/>
</dbReference>
<name>A0A328B6T8_9CAUL</name>
<dbReference type="InterPro" id="IPR032466">
    <property type="entry name" value="Metal_Hydrolase"/>
</dbReference>
<dbReference type="InterPro" id="IPR055156">
    <property type="entry name" value="HutF-like_N"/>
</dbReference>
<dbReference type="SUPFAM" id="SSF51338">
    <property type="entry name" value="Composite domain of metallo-dependent hydrolases"/>
    <property type="match status" value="1"/>
</dbReference>
<dbReference type="InterPro" id="IPR011059">
    <property type="entry name" value="Metal-dep_hydrolase_composite"/>
</dbReference>
<accession>A0A328B6T8</accession>
<dbReference type="EC" id="3.5.3.13" evidence="7"/>
<feature type="domain" description="Amidohydrolase-related" evidence="5">
    <location>
        <begin position="51"/>
        <end position="426"/>
    </location>
</feature>
<comment type="caution">
    <text evidence="7">The sequence shown here is derived from an EMBL/GenBank/DDBJ whole genome shotgun (WGS) entry which is preliminary data.</text>
</comment>
<dbReference type="Gene3D" id="3.20.20.140">
    <property type="entry name" value="Metal-dependent hydrolases"/>
    <property type="match status" value="1"/>
</dbReference>
<dbReference type="Proteomes" id="UP000249524">
    <property type="component" value="Unassembled WGS sequence"/>
</dbReference>
<reference evidence="7 8" key="1">
    <citation type="submission" date="2018-05" db="EMBL/GenBank/DDBJ databases">
        <authorList>
            <person name="Lanie J.A."/>
            <person name="Ng W.-L."/>
            <person name="Kazmierczak K.M."/>
            <person name="Andrzejewski T.M."/>
            <person name="Davidsen T.M."/>
            <person name="Wayne K.J."/>
            <person name="Tettelin H."/>
            <person name="Glass J.I."/>
            <person name="Rusch D."/>
            <person name="Podicherti R."/>
            <person name="Tsui H.-C.T."/>
            <person name="Winkler M.E."/>
        </authorList>
    </citation>
    <scope>NUCLEOTIDE SEQUENCE [LARGE SCALE GENOMIC DNA]</scope>
    <source>
        <strain evidence="7 8">BUT-10</strain>
    </source>
</reference>
<dbReference type="NCBIfam" id="NF006684">
    <property type="entry name" value="PRK09229.1-5"/>
    <property type="match status" value="1"/>
</dbReference>
<dbReference type="PANTHER" id="PTHR11271:SF48">
    <property type="entry name" value="AMIDOHYDROLASE-RELATED DOMAIN-CONTAINING PROTEIN"/>
    <property type="match status" value="1"/>
</dbReference>
<evidence type="ECO:0000256" key="2">
    <source>
        <dbReference type="ARBA" id="ARBA00022723"/>
    </source>
</evidence>
<dbReference type="InterPro" id="IPR051607">
    <property type="entry name" value="Metallo-dep_hydrolases"/>
</dbReference>
<dbReference type="SUPFAM" id="SSF51556">
    <property type="entry name" value="Metallo-dependent hydrolases"/>
    <property type="match status" value="1"/>
</dbReference>
<evidence type="ECO:0000313" key="8">
    <source>
        <dbReference type="Proteomes" id="UP000249524"/>
    </source>
</evidence>